<dbReference type="AlphaFoldDB" id="A0A830E8Q9"/>
<dbReference type="CDD" id="cd00586">
    <property type="entry name" value="4HBT"/>
    <property type="match status" value="1"/>
</dbReference>
<organism evidence="2 3">
    <name type="scientific">Halobellus salinus</name>
    <dbReference type="NCBI Taxonomy" id="931585"/>
    <lineage>
        <taxon>Archaea</taxon>
        <taxon>Methanobacteriati</taxon>
        <taxon>Methanobacteriota</taxon>
        <taxon>Stenosarchaea group</taxon>
        <taxon>Halobacteria</taxon>
        <taxon>Halobacteriales</taxon>
        <taxon>Haloferacaceae</taxon>
        <taxon>Halobellus</taxon>
    </lineage>
</organism>
<evidence type="ECO:0000313" key="3">
    <source>
        <dbReference type="Proteomes" id="UP000653099"/>
    </source>
</evidence>
<evidence type="ECO:0000313" key="2">
    <source>
        <dbReference type="EMBL" id="GGJ00478.1"/>
    </source>
</evidence>
<feature type="region of interest" description="Disordered" evidence="1">
    <location>
        <begin position="132"/>
        <end position="157"/>
    </location>
</feature>
<dbReference type="RefSeq" id="WP_188786089.1">
    <property type="nucleotide sequence ID" value="NZ_BMOC01000003.1"/>
</dbReference>
<keyword evidence="3" id="KW-1185">Reference proteome</keyword>
<proteinExistence type="predicted"/>
<dbReference type="Gene3D" id="3.10.129.10">
    <property type="entry name" value="Hotdog Thioesterase"/>
    <property type="match status" value="2"/>
</dbReference>
<evidence type="ECO:0000256" key="1">
    <source>
        <dbReference type="SAM" id="MobiDB-lite"/>
    </source>
</evidence>
<comment type="caution">
    <text evidence="2">The sequence shown here is derived from an EMBL/GenBank/DDBJ whole genome shotgun (WGS) entry which is preliminary data.</text>
</comment>
<accession>A0A830E8Q9</accession>
<dbReference type="EMBL" id="BMOC01000003">
    <property type="protein sequence ID" value="GGJ00478.1"/>
    <property type="molecule type" value="Genomic_DNA"/>
</dbReference>
<sequence>MRTIRDHPVRFGELAGPLVHGATIFDWQLVSTQELATAVDYGFEDLVADGAIPYAPVGVDTTIHRYPTFGDTVSVAVTPTRVGDSSLELVYDVVDADGEPFSTARMTHVTIAPDGGALPLPDGVRDRLRADHASRDVNPGPADNDTPRENGAAGDDHPTFEDAFRIHSPHIEGSELAYFEEYPRFAAVALESFLADAGLDPAEIAGEKQPFRLRAWHWEFTSTVEFDSTLSVTTDVRSVTDEAIRVDHTFRTDGEIRIEGVTEYGCFDREGDPTTYTDEMVAAFEP</sequence>
<dbReference type="InterPro" id="IPR029069">
    <property type="entry name" value="HotDog_dom_sf"/>
</dbReference>
<reference evidence="2" key="1">
    <citation type="journal article" date="2014" name="Int. J. Syst. Evol. Microbiol.">
        <title>Complete genome sequence of Corynebacterium casei LMG S-19264T (=DSM 44701T), isolated from a smear-ripened cheese.</title>
        <authorList>
            <consortium name="US DOE Joint Genome Institute (JGI-PGF)"/>
            <person name="Walter F."/>
            <person name="Albersmeier A."/>
            <person name="Kalinowski J."/>
            <person name="Ruckert C."/>
        </authorList>
    </citation>
    <scope>NUCLEOTIDE SEQUENCE</scope>
    <source>
        <strain evidence="2">JCM 14359</strain>
    </source>
</reference>
<evidence type="ECO:0008006" key="4">
    <source>
        <dbReference type="Google" id="ProtNLM"/>
    </source>
</evidence>
<dbReference type="OrthoDB" id="259946at2157"/>
<protein>
    <recommendedName>
        <fullName evidence="4">Acyl-[acyl-carrier-protein] thioesterase</fullName>
    </recommendedName>
</protein>
<name>A0A830E8Q9_9EURY</name>
<gene>
    <name evidence="2" type="ORF">GCM10008995_07900</name>
</gene>
<dbReference type="Proteomes" id="UP000653099">
    <property type="component" value="Unassembled WGS sequence"/>
</dbReference>
<dbReference type="SUPFAM" id="SSF54637">
    <property type="entry name" value="Thioesterase/thiol ester dehydrase-isomerase"/>
    <property type="match status" value="2"/>
</dbReference>
<reference evidence="2" key="2">
    <citation type="submission" date="2020-09" db="EMBL/GenBank/DDBJ databases">
        <authorList>
            <person name="Sun Q."/>
            <person name="Ohkuma M."/>
        </authorList>
    </citation>
    <scope>NUCLEOTIDE SEQUENCE</scope>
    <source>
        <strain evidence="2">JCM 14359</strain>
    </source>
</reference>